<keyword evidence="2" id="KW-0812">Transmembrane</keyword>
<evidence type="ECO:0000256" key="2">
    <source>
        <dbReference type="SAM" id="Phobius"/>
    </source>
</evidence>
<dbReference type="Gene3D" id="1.20.140.10">
    <property type="entry name" value="Butyryl-CoA Dehydrogenase, subunit A, domain 3"/>
    <property type="match status" value="1"/>
</dbReference>
<feature type="domain" description="Acyl-CoA dehydrogenase/oxidase N-terminal" evidence="3">
    <location>
        <begin position="30"/>
        <end position="91"/>
    </location>
</feature>
<keyword evidence="1" id="KW-0560">Oxidoreductase</keyword>
<dbReference type="InterPro" id="IPR037069">
    <property type="entry name" value="AcylCoA_DH/ox_N_sf"/>
</dbReference>
<dbReference type="RefSeq" id="WP_315697703.1">
    <property type="nucleotide sequence ID" value="NZ_JANSLM010000028.1"/>
</dbReference>
<dbReference type="Proteomes" id="UP001246473">
    <property type="component" value="Unassembled WGS sequence"/>
</dbReference>
<dbReference type="SUPFAM" id="SSF56645">
    <property type="entry name" value="Acyl-CoA dehydrogenase NM domain-like"/>
    <property type="match status" value="1"/>
</dbReference>
<dbReference type="GO" id="GO:0016627">
    <property type="term" value="F:oxidoreductase activity, acting on the CH-CH group of donors"/>
    <property type="evidence" value="ECO:0007669"/>
    <property type="project" value="InterPro"/>
</dbReference>
<evidence type="ECO:0000259" key="3">
    <source>
        <dbReference type="Pfam" id="PF02771"/>
    </source>
</evidence>
<dbReference type="AlphaFoldDB" id="A0AAP5QHU0"/>
<dbReference type="Pfam" id="PF02771">
    <property type="entry name" value="Acyl-CoA_dh_N"/>
    <property type="match status" value="1"/>
</dbReference>
<dbReference type="InterPro" id="IPR013786">
    <property type="entry name" value="AcylCoA_DH/ox_N"/>
</dbReference>
<accession>A0AAP5QHU0</accession>
<evidence type="ECO:0000256" key="1">
    <source>
        <dbReference type="ARBA" id="ARBA00023002"/>
    </source>
</evidence>
<evidence type="ECO:0000313" key="6">
    <source>
        <dbReference type="Proteomes" id="UP001246473"/>
    </source>
</evidence>
<dbReference type="InterPro" id="IPR036250">
    <property type="entry name" value="AcylCo_DH-like_C"/>
</dbReference>
<dbReference type="InterPro" id="IPR009100">
    <property type="entry name" value="AcylCoA_DH/oxidase_NM_dom_sf"/>
</dbReference>
<dbReference type="GO" id="GO:0050660">
    <property type="term" value="F:flavin adenine dinucleotide binding"/>
    <property type="evidence" value="ECO:0007669"/>
    <property type="project" value="InterPro"/>
</dbReference>
<dbReference type="InterPro" id="IPR046373">
    <property type="entry name" value="Acyl-CoA_Oxase/DH_mid-dom_sf"/>
</dbReference>
<feature type="transmembrane region" description="Helical" evidence="2">
    <location>
        <begin position="237"/>
        <end position="258"/>
    </location>
</feature>
<feature type="domain" description="Acyl-CoA dehydrogenase C-terminal" evidence="4">
    <location>
        <begin position="242"/>
        <end position="372"/>
    </location>
</feature>
<proteinExistence type="predicted"/>
<dbReference type="Gene3D" id="2.40.110.10">
    <property type="entry name" value="Butyryl-CoA Dehydrogenase, subunit A, domain 2"/>
    <property type="match status" value="1"/>
</dbReference>
<dbReference type="EMBL" id="JANSLM010000028">
    <property type="protein sequence ID" value="MDT8843738.1"/>
    <property type="molecule type" value="Genomic_DNA"/>
</dbReference>
<protein>
    <submittedName>
        <fullName evidence="5">Acyl-CoA dehydrogenase family protein</fullName>
    </submittedName>
</protein>
<sequence length="399" mass="44017">MTVQVKQATQNQVPSEFELLQRTKDLVPMLRKQAASVEESGTVPAQTIKAFRDAGLLRILQPKRWGGYGMSPLVFYKVLMEIGRGCPSSAWNLFVLGLHPWFFGLLDPKAGDEVWANDQNALVASSLAPFGQAKKVDGGWTLSGTWKFSSGCDHASGGTLLGARRMDDSGRMLDHLVFHVLPPDYEIVDDWHVVGLAGTGSKSIKVTEAFVPDYRVCSLIDYRGSDDPAYRYPLYQIFQGAVSAVIVGMAFGMIDIFIEQMTPRRNVFSEGSAAANPYVMERLGNAVLLVRSARARILQVMEESSFHVGNGDLVPLEDRVKHLLELTRCGRDCLDATLMLWKKLGGRAIWLDNPAQLWMRAMLVAANHISQNEDDPAGFLGGYLLGQGVPPFVFDLPQV</sequence>
<reference evidence="5" key="1">
    <citation type="submission" date="2022-08" db="EMBL/GenBank/DDBJ databases">
        <authorList>
            <person name="Kim S.-J."/>
        </authorList>
    </citation>
    <scope>NUCLEOTIDE SEQUENCE</scope>
    <source>
        <strain evidence="5">KJ</strain>
    </source>
</reference>
<dbReference type="InterPro" id="IPR013107">
    <property type="entry name" value="Acyl-CoA_DH_C"/>
</dbReference>
<dbReference type="Gene3D" id="1.10.540.10">
    <property type="entry name" value="Acyl-CoA dehydrogenase/oxidase, N-terminal domain"/>
    <property type="match status" value="1"/>
</dbReference>
<evidence type="ECO:0000313" key="5">
    <source>
        <dbReference type="EMBL" id="MDT8843738.1"/>
    </source>
</evidence>
<dbReference type="SUPFAM" id="SSF47203">
    <property type="entry name" value="Acyl-CoA dehydrogenase C-terminal domain-like"/>
    <property type="match status" value="1"/>
</dbReference>
<keyword evidence="2" id="KW-0472">Membrane</keyword>
<name>A0AAP5QHU0_9BURK</name>
<dbReference type="Pfam" id="PF08028">
    <property type="entry name" value="Acyl-CoA_dh_2"/>
    <property type="match status" value="1"/>
</dbReference>
<keyword evidence="2" id="KW-1133">Transmembrane helix</keyword>
<dbReference type="PIRSF" id="PIRSF016578">
    <property type="entry name" value="HsaA"/>
    <property type="match status" value="1"/>
</dbReference>
<gene>
    <name evidence="5" type="ORF">ParKJ_40790</name>
</gene>
<comment type="caution">
    <text evidence="5">The sequence shown here is derived from an EMBL/GenBank/DDBJ whole genome shotgun (WGS) entry which is preliminary data.</text>
</comment>
<evidence type="ECO:0000259" key="4">
    <source>
        <dbReference type="Pfam" id="PF08028"/>
    </source>
</evidence>
<organism evidence="5 6">
    <name type="scientific">Paraburkholderia fungorum</name>
    <dbReference type="NCBI Taxonomy" id="134537"/>
    <lineage>
        <taxon>Bacteria</taxon>
        <taxon>Pseudomonadati</taxon>
        <taxon>Pseudomonadota</taxon>
        <taxon>Betaproteobacteria</taxon>
        <taxon>Burkholderiales</taxon>
        <taxon>Burkholderiaceae</taxon>
        <taxon>Paraburkholderia</taxon>
    </lineage>
</organism>